<protein>
    <recommendedName>
        <fullName evidence="2">diguanylate cyclase</fullName>
        <ecNumber evidence="2">2.7.7.65</ecNumber>
    </recommendedName>
</protein>
<keyword evidence="4" id="KW-0812">Transmembrane</keyword>
<name>A0A1M7HUW7_9GAMM</name>
<dbReference type="SMART" id="SM00267">
    <property type="entry name" value="GGDEF"/>
    <property type="match status" value="1"/>
</dbReference>
<dbReference type="EC" id="2.7.7.65" evidence="2"/>
<feature type="transmembrane region" description="Helical" evidence="4">
    <location>
        <begin position="52"/>
        <end position="72"/>
    </location>
</feature>
<feature type="transmembrane region" description="Helical" evidence="4">
    <location>
        <begin position="124"/>
        <end position="145"/>
    </location>
</feature>
<dbReference type="OrthoDB" id="9812260at2"/>
<evidence type="ECO:0000256" key="3">
    <source>
        <dbReference type="ARBA" id="ARBA00034247"/>
    </source>
</evidence>
<dbReference type="SMART" id="SM01079">
    <property type="entry name" value="CHASE"/>
    <property type="match status" value="1"/>
</dbReference>
<dbReference type="PANTHER" id="PTHR45138">
    <property type="entry name" value="REGULATORY COMPONENTS OF SENSORY TRANSDUCTION SYSTEM"/>
    <property type="match status" value="1"/>
</dbReference>
<feature type="domain" description="CHASE" evidence="5">
    <location>
        <begin position="288"/>
        <end position="371"/>
    </location>
</feature>
<dbReference type="FunFam" id="3.30.70.270:FF:000001">
    <property type="entry name" value="Diguanylate cyclase domain protein"/>
    <property type="match status" value="1"/>
</dbReference>
<dbReference type="InterPro" id="IPR050469">
    <property type="entry name" value="Diguanylate_Cyclase"/>
</dbReference>
<evidence type="ECO:0000259" key="6">
    <source>
        <dbReference type="PROSITE" id="PS50887"/>
    </source>
</evidence>
<dbReference type="NCBIfam" id="TIGR00254">
    <property type="entry name" value="GGDEF"/>
    <property type="match status" value="1"/>
</dbReference>
<feature type="transmembrane region" description="Helical" evidence="4">
    <location>
        <begin position="98"/>
        <end position="117"/>
    </location>
</feature>
<dbReference type="InterPro" id="IPR029787">
    <property type="entry name" value="Nucleotide_cyclase"/>
</dbReference>
<dbReference type="InterPro" id="IPR006189">
    <property type="entry name" value="CHASE_dom"/>
</dbReference>
<reference evidence="7 8" key="1">
    <citation type="submission" date="2016-11" db="EMBL/GenBank/DDBJ databases">
        <authorList>
            <person name="Jaros S."/>
            <person name="Januszkiewicz K."/>
            <person name="Wedrychowicz H."/>
        </authorList>
    </citation>
    <scope>NUCLEOTIDE SEQUENCE [LARGE SCALE GENOMIC DNA]</scope>
    <source>
        <strain evidence="7 8">ACAM 12</strain>
    </source>
</reference>
<dbReference type="AlphaFoldDB" id="A0A1M7HUW7"/>
<dbReference type="InterPro" id="IPR000160">
    <property type="entry name" value="GGDEF_dom"/>
</dbReference>
<comment type="cofactor">
    <cofactor evidence="1">
        <name>Mg(2+)</name>
        <dbReference type="ChEBI" id="CHEBI:18420"/>
    </cofactor>
</comment>
<dbReference type="Gene3D" id="3.30.70.270">
    <property type="match status" value="1"/>
</dbReference>
<organism evidence="7 8">
    <name type="scientific">Vreelandella subglaciescola</name>
    <dbReference type="NCBI Taxonomy" id="29571"/>
    <lineage>
        <taxon>Bacteria</taxon>
        <taxon>Pseudomonadati</taxon>
        <taxon>Pseudomonadota</taxon>
        <taxon>Gammaproteobacteria</taxon>
        <taxon>Oceanospirillales</taxon>
        <taxon>Halomonadaceae</taxon>
        <taxon>Vreelandella</taxon>
    </lineage>
</organism>
<proteinExistence type="predicted"/>
<dbReference type="InParanoid" id="A0A1M7HUW7"/>
<dbReference type="GO" id="GO:0052621">
    <property type="term" value="F:diguanylate cyclase activity"/>
    <property type="evidence" value="ECO:0007669"/>
    <property type="project" value="UniProtKB-EC"/>
</dbReference>
<feature type="domain" description="GGDEF" evidence="6">
    <location>
        <begin position="516"/>
        <end position="649"/>
    </location>
</feature>
<dbReference type="Pfam" id="PF00990">
    <property type="entry name" value="GGDEF"/>
    <property type="match status" value="1"/>
</dbReference>
<dbReference type="PANTHER" id="PTHR45138:SF9">
    <property type="entry name" value="DIGUANYLATE CYCLASE DGCM-RELATED"/>
    <property type="match status" value="1"/>
</dbReference>
<keyword evidence="4" id="KW-1133">Transmembrane helix</keyword>
<comment type="catalytic activity">
    <reaction evidence="3">
        <text>2 GTP = 3',3'-c-di-GMP + 2 diphosphate</text>
        <dbReference type="Rhea" id="RHEA:24898"/>
        <dbReference type="ChEBI" id="CHEBI:33019"/>
        <dbReference type="ChEBI" id="CHEBI:37565"/>
        <dbReference type="ChEBI" id="CHEBI:58805"/>
        <dbReference type="EC" id="2.7.7.65"/>
    </reaction>
</comment>
<evidence type="ECO:0000256" key="4">
    <source>
        <dbReference type="SAM" id="Phobius"/>
    </source>
</evidence>
<keyword evidence="4" id="KW-0472">Membrane</keyword>
<gene>
    <name evidence="7" type="ORF">SAMN05878437_2362</name>
</gene>
<feature type="transmembrane region" description="Helical" evidence="4">
    <location>
        <begin position="434"/>
        <end position="456"/>
    </location>
</feature>
<dbReference type="PROSITE" id="PS50839">
    <property type="entry name" value="CHASE"/>
    <property type="match status" value="1"/>
</dbReference>
<accession>A0A1M7HUW7</accession>
<sequence length="655" mass="72287">MPPPLAGLVGSLGLALCVAIIGLTPGADLTTAALAGIALAQWAMRCEATKTARALAGLTLAALLPGFLSYVTPETLVTTRQWLAGAQALTPSASLSSWRPPLLATLTLMLLALILLLRQRAYLGAPVLLIGAALLLVAQLLAALLPAPTIPLLLVSHIDGFALLALAALVLAQLLLARSWWQGQTRLNRSLLPAGALMLVTLALWQYQHRHSETTLYDATQNDGARLAARLSDDIQGHLEAMRRFAHSWQLLNTPPTDEQWRSQAARLHDGDFRYLLNIAFVRPDSLIAYVYPRNQLNRDVLGQRLYEVQTQSTHALEQALAGKRQTSTDIIELLQGGPGIIYYLPVYNAAERPVGAAAMAISLPLLADTLFDALDPDTALLSWHANGRILARFGNTRRQGPWAHHYRLDLSGQMLDVVQRPRRDYLLAKLSRLPAISLTIGLMLAYLLYMVLYTFKRLDEQNLAFRNSNALLKTEIEERRRLQHEIEWLARHDELTGIANRRYFLELVEAQRNTRPLSLVLCDIDYFKRVNDQLGHLVGDHYLEAIAGIGQAVMAEHDGFFARYGGEEFIGCIPGAGQTRARHVAETLRQRVYQRALRHADGNSVSLSAGLVTHTTGPLDLPRLMQAADEALYRAKQQGRNRIENADIAGVSDV</sequence>
<evidence type="ECO:0000313" key="8">
    <source>
        <dbReference type="Proteomes" id="UP000190911"/>
    </source>
</evidence>
<evidence type="ECO:0000313" key="7">
    <source>
        <dbReference type="EMBL" id="SHM32306.1"/>
    </source>
</evidence>
<dbReference type="Proteomes" id="UP000190911">
    <property type="component" value="Chromosome I"/>
</dbReference>
<feature type="transmembrane region" description="Helical" evidence="4">
    <location>
        <begin position="12"/>
        <end position="40"/>
    </location>
</feature>
<dbReference type="PROSITE" id="PS50887">
    <property type="entry name" value="GGDEF"/>
    <property type="match status" value="1"/>
</dbReference>
<evidence type="ECO:0000259" key="5">
    <source>
        <dbReference type="PROSITE" id="PS50839"/>
    </source>
</evidence>
<dbReference type="SUPFAM" id="SSF55073">
    <property type="entry name" value="Nucleotide cyclase"/>
    <property type="match status" value="1"/>
</dbReference>
<dbReference type="EMBL" id="LT670847">
    <property type="protein sequence ID" value="SHM32306.1"/>
    <property type="molecule type" value="Genomic_DNA"/>
</dbReference>
<dbReference type="RefSeq" id="WP_079553861.1">
    <property type="nucleotide sequence ID" value="NZ_LT670847.1"/>
</dbReference>
<evidence type="ECO:0000256" key="2">
    <source>
        <dbReference type="ARBA" id="ARBA00012528"/>
    </source>
</evidence>
<keyword evidence="8" id="KW-1185">Reference proteome</keyword>
<dbReference type="STRING" id="29571.SAMN05878437_2362"/>
<dbReference type="InterPro" id="IPR043128">
    <property type="entry name" value="Rev_trsase/Diguanyl_cyclase"/>
</dbReference>
<dbReference type="CDD" id="cd01949">
    <property type="entry name" value="GGDEF"/>
    <property type="match status" value="1"/>
</dbReference>
<feature type="transmembrane region" description="Helical" evidence="4">
    <location>
        <begin position="157"/>
        <end position="177"/>
    </location>
</feature>
<feature type="transmembrane region" description="Helical" evidence="4">
    <location>
        <begin position="189"/>
        <end position="207"/>
    </location>
</feature>
<dbReference type="Pfam" id="PF03924">
    <property type="entry name" value="CHASE"/>
    <property type="match status" value="1"/>
</dbReference>
<evidence type="ECO:0000256" key="1">
    <source>
        <dbReference type="ARBA" id="ARBA00001946"/>
    </source>
</evidence>